<accession>A0A0C3QIC9</accession>
<protein>
    <submittedName>
        <fullName evidence="2">Uncharacterized protein</fullName>
    </submittedName>
</protein>
<dbReference type="OrthoDB" id="3311141at2759"/>
<dbReference type="EMBL" id="KN822960">
    <property type="protein sequence ID" value="KIO31785.1"/>
    <property type="molecule type" value="Genomic_DNA"/>
</dbReference>
<dbReference type="AlphaFoldDB" id="A0A0C3QIC9"/>
<feature type="compositionally biased region" description="Low complexity" evidence="1">
    <location>
        <begin position="144"/>
        <end position="160"/>
    </location>
</feature>
<proteinExistence type="predicted"/>
<organism evidence="2 3">
    <name type="scientific">Tulasnella calospora MUT 4182</name>
    <dbReference type="NCBI Taxonomy" id="1051891"/>
    <lineage>
        <taxon>Eukaryota</taxon>
        <taxon>Fungi</taxon>
        <taxon>Dikarya</taxon>
        <taxon>Basidiomycota</taxon>
        <taxon>Agaricomycotina</taxon>
        <taxon>Agaricomycetes</taxon>
        <taxon>Cantharellales</taxon>
        <taxon>Tulasnellaceae</taxon>
        <taxon>Tulasnella</taxon>
    </lineage>
</organism>
<sequence>MTLNRGEKARVARRLADAITCIPIEHHRRLTEDVYSQLGVTLFSVIHDEHTGWSWLVAEGKNVSLIKSRLQSNLLKGFTTREVQDREGEWQRLEQKLEEEIESRKLQATSSSRRAPERTRSPVLQPTKSRPLKLATSSAELLDASGEPGGSSSSSTPIASSEKDTPATSTVLGTSTSSTVLTTTAIDLSQPYPLSIEYVPKPERSKGGWQGVECFIQMVQEARDRWESVNATVNPKSALTRTLEDPAPLLRSLRVSVTDAGWLVDSPRLGGRSIGPPFQLLGGKQMNLRHLKLQKTPRFFDPTPFTLLTSIVLVDGVRLKYQDVLDFLSS</sequence>
<feature type="region of interest" description="Disordered" evidence="1">
    <location>
        <begin position="102"/>
        <end position="176"/>
    </location>
</feature>
<evidence type="ECO:0000313" key="3">
    <source>
        <dbReference type="Proteomes" id="UP000054248"/>
    </source>
</evidence>
<gene>
    <name evidence="2" type="ORF">M407DRAFT_217869</name>
</gene>
<dbReference type="Proteomes" id="UP000054248">
    <property type="component" value="Unassembled WGS sequence"/>
</dbReference>
<reference evidence="3" key="2">
    <citation type="submission" date="2015-01" db="EMBL/GenBank/DDBJ databases">
        <title>Evolutionary Origins and Diversification of the Mycorrhizal Mutualists.</title>
        <authorList>
            <consortium name="DOE Joint Genome Institute"/>
            <consortium name="Mycorrhizal Genomics Consortium"/>
            <person name="Kohler A."/>
            <person name="Kuo A."/>
            <person name="Nagy L.G."/>
            <person name="Floudas D."/>
            <person name="Copeland A."/>
            <person name="Barry K.W."/>
            <person name="Cichocki N."/>
            <person name="Veneault-Fourrey C."/>
            <person name="LaButti K."/>
            <person name="Lindquist E.A."/>
            <person name="Lipzen A."/>
            <person name="Lundell T."/>
            <person name="Morin E."/>
            <person name="Murat C."/>
            <person name="Riley R."/>
            <person name="Ohm R."/>
            <person name="Sun H."/>
            <person name="Tunlid A."/>
            <person name="Henrissat B."/>
            <person name="Grigoriev I.V."/>
            <person name="Hibbett D.S."/>
            <person name="Martin F."/>
        </authorList>
    </citation>
    <scope>NUCLEOTIDE SEQUENCE [LARGE SCALE GENOMIC DNA]</scope>
    <source>
        <strain evidence="3">MUT 4182</strain>
    </source>
</reference>
<reference evidence="2 3" key="1">
    <citation type="submission" date="2014-04" db="EMBL/GenBank/DDBJ databases">
        <authorList>
            <consortium name="DOE Joint Genome Institute"/>
            <person name="Kuo A."/>
            <person name="Girlanda M."/>
            <person name="Perotto S."/>
            <person name="Kohler A."/>
            <person name="Nagy L.G."/>
            <person name="Floudas D."/>
            <person name="Copeland A."/>
            <person name="Barry K.W."/>
            <person name="Cichocki N."/>
            <person name="Veneault-Fourrey C."/>
            <person name="LaButti K."/>
            <person name="Lindquist E.A."/>
            <person name="Lipzen A."/>
            <person name="Lundell T."/>
            <person name="Morin E."/>
            <person name="Murat C."/>
            <person name="Sun H."/>
            <person name="Tunlid A."/>
            <person name="Henrissat B."/>
            <person name="Grigoriev I.V."/>
            <person name="Hibbett D.S."/>
            <person name="Martin F."/>
            <person name="Nordberg H.P."/>
            <person name="Cantor M.N."/>
            <person name="Hua S.X."/>
        </authorList>
    </citation>
    <scope>NUCLEOTIDE SEQUENCE [LARGE SCALE GENOMIC DNA]</scope>
    <source>
        <strain evidence="2 3">MUT 4182</strain>
    </source>
</reference>
<dbReference type="HOGENOM" id="CLU_842482_0_0_1"/>
<name>A0A0C3QIC9_9AGAM</name>
<evidence type="ECO:0000313" key="2">
    <source>
        <dbReference type="EMBL" id="KIO31785.1"/>
    </source>
</evidence>
<evidence type="ECO:0000256" key="1">
    <source>
        <dbReference type="SAM" id="MobiDB-lite"/>
    </source>
</evidence>
<keyword evidence="3" id="KW-1185">Reference proteome</keyword>